<gene>
    <name evidence="1" type="ORF">AV530_015942</name>
</gene>
<dbReference type="AlphaFoldDB" id="A0A1V4KJI5"/>
<sequence>MRWERWFPAQLQPCLCLAMGPAHPAHRLPFPLDLDFSPACSSLYLMQILTCGLTAWLDVGPASSPQTSQALKLRT</sequence>
<name>A0A1V4KJI5_PATFA</name>
<reference evidence="1 2" key="1">
    <citation type="submission" date="2016-02" db="EMBL/GenBank/DDBJ databases">
        <title>Band-tailed pigeon sequencing and assembly.</title>
        <authorList>
            <person name="Soares A.E."/>
            <person name="Novak B.J."/>
            <person name="Rice E.S."/>
            <person name="O'Connell B."/>
            <person name="Chang D."/>
            <person name="Weber S."/>
            <person name="Shapiro B."/>
        </authorList>
    </citation>
    <scope>NUCLEOTIDE SEQUENCE [LARGE SCALE GENOMIC DNA]</scope>
    <source>
        <strain evidence="1">BTP2013</strain>
        <tissue evidence="1">Blood</tissue>
    </source>
</reference>
<keyword evidence="2" id="KW-1185">Reference proteome</keyword>
<dbReference type="Proteomes" id="UP000190648">
    <property type="component" value="Unassembled WGS sequence"/>
</dbReference>
<evidence type="ECO:0000313" key="1">
    <source>
        <dbReference type="EMBL" id="OPJ84575.1"/>
    </source>
</evidence>
<protein>
    <submittedName>
        <fullName evidence="1">Uncharacterized protein</fullName>
    </submittedName>
</protein>
<evidence type="ECO:0000313" key="2">
    <source>
        <dbReference type="Proteomes" id="UP000190648"/>
    </source>
</evidence>
<accession>A0A1V4KJI5</accession>
<organism evidence="1 2">
    <name type="scientific">Patagioenas fasciata monilis</name>
    <dbReference type="NCBI Taxonomy" id="372326"/>
    <lineage>
        <taxon>Eukaryota</taxon>
        <taxon>Metazoa</taxon>
        <taxon>Chordata</taxon>
        <taxon>Craniata</taxon>
        <taxon>Vertebrata</taxon>
        <taxon>Euteleostomi</taxon>
        <taxon>Archelosauria</taxon>
        <taxon>Archosauria</taxon>
        <taxon>Dinosauria</taxon>
        <taxon>Saurischia</taxon>
        <taxon>Theropoda</taxon>
        <taxon>Coelurosauria</taxon>
        <taxon>Aves</taxon>
        <taxon>Neognathae</taxon>
        <taxon>Neoaves</taxon>
        <taxon>Columbimorphae</taxon>
        <taxon>Columbiformes</taxon>
        <taxon>Columbidae</taxon>
        <taxon>Patagioenas</taxon>
    </lineage>
</organism>
<dbReference type="EMBL" id="LSYS01003057">
    <property type="protein sequence ID" value="OPJ84575.1"/>
    <property type="molecule type" value="Genomic_DNA"/>
</dbReference>
<comment type="caution">
    <text evidence="1">The sequence shown here is derived from an EMBL/GenBank/DDBJ whole genome shotgun (WGS) entry which is preliminary data.</text>
</comment>
<proteinExistence type="predicted"/>